<protein>
    <submittedName>
        <fullName evidence="5">Leucine-rich repeat protein 1-like</fullName>
    </submittedName>
</protein>
<reference evidence="5 6" key="1">
    <citation type="journal article" date="2023" name="BMC Biol.">
        <title>The compact genome of the sponge Oopsacas minuta (Hexactinellida) is lacking key metazoan core genes.</title>
        <authorList>
            <person name="Santini S."/>
            <person name="Schenkelaars Q."/>
            <person name="Jourda C."/>
            <person name="Duchesne M."/>
            <person name="Belahbib H."/>
            <person name="Rocher C."/>
            <person name="Selva M."/>
            <person name="Riesgo A."/>
            <person name="Vervoort M."/>
            <person name="Leys S.P."/>
            <person name="Kodjabachian L."/>
            <person name="Le Bivic A."/>
            <person name="Borchiellini C."/>
            <person name="Claverie J.M."/>
            <person name="Renard E."/>
        </authorList>
    </citation>
    <scope>NUCLEOTIDE SEQUENCE [LARGE SCALE GENOMIC DNA]</scope>
    <source>
        <strain evidence="5">SPO-2</strain>
    </source>
</reference>
<evidence type="ECO:0000313" key="6">
    <source>
        <dbReference type="Proteomes" id="UP001165289"/>
    </source>
</evidence>
<dbReference type="SUPFAM" id="SSF52058">
    <property type="entry name" value="L domain-like"/>
    <property type="match status" value="1"/>
</dbReference>
<sequence>MRFQCELQLSYHKNPTYKPNKGKAYISLAKKTSQSSFHHNDTSPVHYLVVSSCIGSRLHDTRYKLDENILNINKKFCMHGMTTLKLLEPPHTLSISKAKPEYIQKLVRIIEMIQREEMAFSDEFEPLSAMRPIKLKDLKANPTSMNIYDKEKYPLTTLPQSLLKFTASNTKLFKFDLRLTRLKNLNELNLSSNFIKTLPDCINEMRLTSLILENNKLECLPEAFGTGLLANHLTLLDLSHNEISALRMEFYGFSELRTLDISSNLITELHPNLQLFQKIRDLILQSNQLKSIPISIYKLKNLGVLDLTQNPFIVEGVKSNHGNVSLPPLFELAFRKLKSNPKIIKLFRDNIPPLLLKKLDAGIQCACGRYFYNTFLTFYSRQKFDLRCDKIYLSQKSQITVEIPLCMSKCIKMVEQYKASY</sequence>
<accession>A0AAV7JVS7</accession>
<dbReference type="EMBL" id="JAKMXF010000297">
    <property type="protein sequence ID" value="KAI6652830.1"/>
    <property type="molecule type" value="Genomic_DNA"/>
</dbReference>
<feature type="domain" description="PIF1/LRR1 pleckstrin homology" evidence="4">
    <location>
        <begin position="1"/>
        <end position="116"/>
    </location>
</feature>
<dbReference type="InterPro" id="IPR032675">
    <property type="entry name" value="LRR_dom_sf"/>
</dbReference>
<dbReference type="PANTHER" id="PTHR48051">
    <property type="match status" value="1"/>
</dbReference>
<dbReference type="GO" id="GO:0005737">
    <property type="term" value="C:cytoplasm"/>
    <property type="evidence" value="ECO:0007669"/>
    <property type="project" value="TreeGrafter"/>
</dbReference>
<keyword evidence="3" id="KW-0539">Nucleus</keyword>
<evidence type="ECO:0000313" key="5">
    <source>
        <dbReference type="EMBL" id="KAI6652830.1"/>
    </source>
</evidence>
<keyword evidence="2" id="KW-0677">Repeat</keyword>
<dbReference type="Proteomes" id="UP001165289">
    <property type="component" value="Unassembled WGS sequence"/>
</dbReference>
<evidence type="ECO:0000256" key="3">
    <source>
        <dbReference type="ARBA" id="ARBA00023242"/>
    </source>
</evidence>
<dbReference type="AlphaFoldDB" id="A0AAV7JVS7"/>
<keyword evidence="6" id="KW-1185">Reference proteome</keyword>
<dbReference type="InterPro" id="IPR003591">
    <property type="entry name" value="Leu-rich_rpt_typical-subtyp"/>
</dbReference>
<dbReference type="InterPro" id="IPR001611">
    <property type="entry name" value="Leu-rich_rpt"/>
</dbReference>
<dbReference type="Gene3D" id="3.80.10.10">
    <property type="entry name" value="Ribonuclease Inhibitor"/>
    <property type="match status" value="1"/>
</dbReference>
<gene>
    <name evidence="5" type="ORF">LOD99_4216</name>
</gene>
<evidence type="ECO:0000256" key="1">
    <source>
        <dbReference type="ARBA" id="ARBA00022614"/>
    </source>
</evidence>
<dbReference type="InterPro" id="IPR050216">
    <property type="entry name" value="LRR_domain-containing"/>
</dbReference>
<evidence type="ECO:0000256" key="2">
    <source>
        <dbReference type="ARBA" id="ARBA00022737"/>
    </source>
</evidence>
<dbReference type="PANTHER" id="PTHR48051:SF52">
    <property type="entry name" value="LEUCINE-RICH REPEAT PROTEIN 1"/>
    <property type="match status" value="1"/>
</dbReference>
<dbReference type="Pfam" id="PF25344">
    <property type="entry name" value="PH_LRR1"/>
    <property type="match status" value="1"/>
</dbReference>
<name>A0AAV7JVS7_9METZ</name>
<dbReference type="PROSITE" id="PS51450">
    <property type="entry name" value="LRR"/>
    <property type="match status" value="2"/>
</dbReference>
<dbReference type="InterPro" id="IPR057437">
    <property type="entry name" value="PIF1/LRR1_PH"/>
</dbReference>
<comment type="caution">
    <text evidence="5">The sequence shown here is derived from an EMBL/GenBank/DDBJ whole genome shotgun (WGS) entry which is preliminary data.</text>
</comment>
<organism evidence="5 6">
    <name type="scientific">Oopsacas minuta</name>
    <dbReference type="NCBI Taxonomy" id="111878"/>
    <lineage>
        <taxon>Eukaryota</taxon>
        <taxon>Metazoa</taxon>
        <taxon>Porifera</taxon>
        <taxon>Hexactinellida</taxon>
        <taxon>Hexasterophora</taxon>
        <taxon>Lyssacinosida</taxon>
        <taxon>Leucopsacidae</taxon>
        <taxon>Oopsacas</taxon>
    </lineage>
</organism>
<dbReference type="SMART" id="SM00369">
    <property type="entry name" value="LRR_TYP"/>
    <property type="match status" value="5"/>
</dbReference>
<dbReference type="Pfam" id="PF13855">
    <property type="entry name" value="LRR_8"/>
    <property type="match status" value="1"/>
</dbReference>
<keyword evidence="1" id="KW-0433">Leucine-rich repeat</keyword>
<proteinExistence type="predicted"/>
<evidence type="ECO:0000259" key="4">
    <source>
        <dbReference type="Pfam" id="PF25344"/>
    </source>
</evidence>